<dbReference type="PRINTS" id="PR00081">
    <property type="entry name" value="GDHRDH"/>
</dbReference>
<keyword evidence="1" id="KW-0560">Oxidoreductase</keyword>
<proteinExistence type="predicted"/>
<evidence type="ECO:0008006" key="4">
    <source>
        <dbReference type="Google" id="ProtNLM"/>
    </source>
</evidence>
<sequence>MAQDLWSGIFQAKVPPLPESLSFVGGKTALITGANAGLGRAASLQLAQRQISTLILAVRTRKNGEATKADILADPIVAALSTKPTILVYEVDLGRPSSVASFASSILAEIPTLNILLLNAAMVISTFKQSPEAENEIMFQVNYISNAILSVRLLPLLRSTAESCGQKSHLSIVGSRAQKHNDFIEHPIPDSMPIFAFLNDRKKFKVYKRYADTKTLVSMFVRELAKYVDPSVVTVNAVCPGMVKTTINDKQAAWIRVFIAAVFAVRARPVAVGARTLINAVAAGPEGHGQQMGDYQIWANKFLETEQGKKMQKRLWEETLALAEKEAPGSVQEAKLQA</sequence>
<protein>
    <recommendedName>
        <fullName evidence="4">NAD(P)-binding protein</fullName>
    </recommendedName>
</protein>
<organism evidence="2 3">
    <name type="scientific">Roridomyces roridus</name>
    <dbReference type="NCBI Taxonomy" id="1738132"/>
    <lineage>
        <taxon>Eukaryota</taxon>
        <taxon>Fungi</taxon>
        <taxon>Dikarya</taxon>
        <taxon>Basidiomycota</taxon>
        <taxon>Agaricomycotina</taxon>
        <taxon>Agaricomycetes</taxon>
        <taxon>Agaricomycetidae</taxon>
        <taxon>Agaricales</taxon>
        <taxon>Marasmiineae</taxon>
        <taxon>Mycenaceae</taxon>
        <taxon>Roridomyces</taxon>
    </lineage>
</organism>
<dbReference type="Pfam" id="PF00106">
    <property type="entry name" value="adh_short"/>
    <property type="match status" value="2"/>
</dbReference>
<gene>
    <name evidence="2" type="ORF">FB45DRAFT_1055262</name>
</gene>
<name>A0AAD7FUV9_9AGAR</name>
<keyword evidence="3" id="KW-1185">Reference proteome</keyword>
<dbReference type="Proteomes" id="UP001221142">
    <property type="component" value="Unassembled WGS sequence"/>
</dbReference>
<dbReference type="PANTHER" id="PTHR43157">
    <property type="entry name" value="PHOSPHATIDYLINOSITOL-GLYCAN BIOSYNTHESIS CLASS F PROTEIN-RELATED"/>
    <property type="match status" value="1"/>
</dbReference>
<dbReference type="AlphaFoldDB" id="A0AAD7FUV9"/>
<evidence type="ECO:0000313" key="2">
    <source>
        <dbReference type="EMBL" id="KAJ7639075.1"/>
    </source>
</evidence>
<dbReference type="InterPro" id="IPR036291">
    <property type="entry name" value="NAD(P)-bd_dom_sf"/>
</dbReference>
<comment type="caution">
    <text evidence="2">The sequence shown here is derived from an EMBL/GenBank/DDBJ whole genome shotgun (WGS) entry which is preliminary data.</text>
</comment>
<dbReference type="GO" id="GO:0016491">
    <property type="term" value="F:oxidoreductase activity"/>
    <property type="evidence" value="ECO:0007669"/>
    <property type="project" value="UniProtKB-KW"/>
</dbReference>
<dbReference type="Gene3D" id="3.40.50.720">
    <property type="entry name" value="NAD(P)-binding Rossmann-like Domain"/>
    <property type="match status" value="1"/>
</dbReference>
<dbReference type="InterPro" id="IPR002347">
    <property type="entry name" value="SDR_fam"/>
</dbReference>
<dbReference type="SUPFAM" id="SSF51735">
    <property type="entry name" value="NAD(P)-binding Rossmann-fold domains"/>
    <property type="match status" value="1"/>
</dbReference>
<reference evidence="2" key="1">
    <citation type="submission" date="2023-03" db="EMBL/GenBank/DDBJ databases">
        <title>Massive genome expansion in bonnet fungi (Mycena s.s.) driven by repeated elements and novel gene families across ecological guilds.</title>
        <authorList>
            <consortium name="Lawrence Berkeley National Laboratory"/>
            <person name="Harder C.B."/>
            <person name="Miyauchi S."/>
            <person name="Viragh M."/>
            <person name="Kuo A."/>
            <person name="Thoen E."/>
            <person name="Andreopoulos B."/>
            <person name="Lu D."/>
            <person name="Skrede I."/>
            <person name="Drula E."/>
            <person name="Henrissat B."/>
            <person name="Morin E."/>
            <person name="Kohler A."/>
            <person name="Barry K."/>
            <person name="LaButti K."/>
            <person name="Morin E."/>
            <person name="Salamov A."/>
            <person name="Lipzen A."/>
            <person name="Mereny Z."/>
            <person name="Hegedus B."/>
            <person name="Baldrian P."/>
            <person name="Stursova M."/>
            <person name="Weitz H."/>
            <person name="Taylor A."/>
            <person name="Grigoriev I.V."/>
            <person name="Nagy L.G."/>
            <person name="Martin F."/>
            <person name="Kauserud H."/>
        </authorList>
    </citation>
    <scope>NUCLEOTIDE SEQUENCE</scope>
    <source>
        <strain evidence="2">9284</strain>
    </source>
</reference>
<evidence type="ECO:0000313" key="3">
    <source>
        <dbReference type="Proteomes" id="UP001221142"/>
    </source>
</evidence>
<dbReference type="PANTHER" id="PTHR43157:SF31">
    <property type="entry name" value="PHOSPHATIDYLINOSITOL-GLYCAN BIOSYNTHESIS CLASS F PROTEIN"/>
    <property type="match status" value="1"/>
</dbReference>
<accession>A0AAD7FUV9</accession>
<evidence type="ECO:0000256" key="1">
    <source>
        <dbReference type="ARBA" id="ARBA00023002"/>
    </source>
</evidence>
<dbReference type="EMBL" id="JARKIF010000005">
    <property type="protein sequence ID" value="KAJ7639075.1"/>
    <property type="molecule type" value="Genomic_DNA"/>
</dbReference>